<organism evidence="2 3">
    <name type="scientific">Lichenibacterium ramalinae</name>
    <dbReference type="NCBI Taxonomy" id="2316527"/>
    <lineage>
        <taxon>Bacteria</taxon>
        <taxon>Pseudomonadati</taxon>
        <taxon>Pseudomonadota</taxon>
        <taxon>Alphaproteobacteria</taxon>
        <taxon>Hyphomicrobiales</taxon>
        <taxon>Lichenihabitantaceae</taxon>
        <taxon>Lichenibacterium</taxon>
    </lineage>
</organism>
<gene>
    <name evidence="2" type="ORF">D3272_07230</name>
</gene>
<proteinExistence type="predicted"/>
<evidence type="ECO:0000313" key="3">
    <source>
        <dbReference type="Proteomes" id="UP000289411"/>
    </source>
</evidence>
<keyword evidence="1" id="KW-0472">Membrane</keyword>
<feature type="transmembrane region" description="Helical" evidence="1">
    <location>
        <begin position="14"/>
        <end position="35"/>
    </location>
</feature>
<evidence type="ECO:0000313" key="2">
    <source>
        <dbReference type="EMBL" id="RYB05979.1"/>
    </source>
</evidence>
<dbReference type="AlphaFoldDB" id="A0A4Q2RFE6"/>
<comment type="caution">
    <text evidence="2">The sequence shown here is derived from an EMBL/GenBank/DDBJ whole genome shotgun (WGS) entry which is preliminary data.</text>
</comment>
<name>A0A4Q2RFE6_9HYPH</name>
<keyword evidence="3" id="KW-1185">Reference proteome</keyword>
<sequence length="114" mass="12420">MGALSYAVGRAGDLLIGAWMLWFGIGLAAGGLVLFHDEWRLHRTRPRSGEVRAYADGLVARHGHEAFRINGDAMAAARHAGTVDRYRFLIAVSETLVARKRAEARSTCASAVDR</sequence>
<protein>
    <submittedName>
        <fullName evidence="2">Uncharacterized protein</fullName>
    </submittedName>
</protein>
<evidence type="ECO:0000256" key="1">
    <source>
        <dbReference type="SAM" id="Phobius"/>
    </source>
</evidence>
<reference evidence="2 3" key="1">
    <citation type="submission" date="2018-09" db="EMBL/GenBank/DDBJ databases">
        <authorList>
            <person name="Grouzdev D.S."/>
            <person name="Krutkina M.S."/>
        </authorList>
    </citation>
    <scope>NUCLEOTIDE SEQUENCE [LARGE SCALE GENOMIC DNA]</scope>
    <source>
        <strain evidence="2 3">RmlP001</strain>
    </source>
</reference>
<dbReference type="EMBL" id="QYBC01000005">
    <property type="protein sequence ID" value="RYB05979.1"/>
    <property type="molecule type" value="Genomic_DNA"/>
</dbReference>
<reference evidence="2 3" key="2">
    <citation type="submission" date="2019-02" db="EMBL/GenBank/DDBJ databases">
        <title>'Lichenibacterium ramalinii' gen. nov. sp. nov., 'Lichenibacterium minor' gen. nov. sp. nov.</title>
        <authorList>
            <person name="Pankratov T."/>
        </authorList>
    </citation>
    <scope>NUCLEOTIDE SEQUENCE [LARGE SCALE GENOMIC DNA]</scope>
    <source>
        <strain evidence="2 3">RmlP001</strain>
    </source>
</reference>
<keyword evidence="1" id="KW-0812">Transmembrane</keyword>
<accession>A0A4Q2RFE6</accession>
<dbReference type="Proteomes" id="UP000289411">
    <property type="component" value="Unassembled WGS sequence"/>
</dbReference>
<dbReference type="RefSeq" id="WP_129218490.1">
    <property type="nucleotide sequence ID" value="NZ_QYBC01000005.1"/>
</dbReference>
<keyword evidence="1" id="KW-1133">Transmembrane helix</keyword>